<proteinExistence type="predicted"/>
<gene>
    <name evidence="1" type="ORF">RRG08_046429</name>
</gene>
<evidence type="ECO:0000313" key="2">
    <source>
        <dbReference type="Proteomes" id="UP001283361"/>
    </source>
</evidence>
<keyword evidence="2" id="KW-1185">Reference proteome</keyword>
<protein>
    <submittedName>
        <fullName evidence="1">Uncharacterized protein</fullName>
    </submittedName>
</protein>
<sequence length="72" mass="7808">MTESLCQRSRAEVSKARTKGHEKAMRVHGLSVLCSLCVKDARLSQVLKLPPLCPEAILKSPSSSSQTGDQEV</sequence>
<reference evidence="1" key="1">
    <citation type="journal article" date="2023" name="G3 (Bethesda)">
        <title>A reference genome for the long-term kleptoplast-retaining sea slug Elysia crispata morphotype clarki.</title>
        <authorList>
            <person name="Eastman K.E."/>
            <person name="Pendleton A.L."/>
            <person name="Shaikh M.A."/>
            <person name="Suttiyut T."/>
            <person name="Ogas R."/>
            <person name="Tomko P."/>
            <person name="Gavelis G."/>
            <person name="Widhalm J.R."/>
            <person name="Wisecaver J.H."/>
        </authorList>
    </citation>
    <scope>NUCLEOTIDE SEQUENCE</scope>
    <source>
        <strain evidence="1">ECLA1</strain>
    </source>
</reference>
<dbReference type="AlphaFoldDB" id="A0AAE1DBQ1"/>
<accession>A0AAE1DBQ1</accession>
<dbReference type="Proteomes" id="UP001283361">
    <property type="component" value="Unassembled WGS sequence"/>
</dbReference>
<dbReference type="EMBL" id="JAWDGP010004397">
    <property type="protein sequence ID" value="KAK3764789.1"/>
    <property type="molecule type" value="Genomic_DNA"/>
</dbReference>
<evidence type="ECO:0000313" key="1">
    <source>
        <dbReference type="EMBL" id="KAK3764789.1"/>
    </source>
</evidence>
<comment type="caution">
    <text evidence="1">The sequence shown here is derived from an EMBL/GenBank/DDBJ whole genome shotgun (WGS) entry which is preliminary data.</text>
</comment>
<name>A0AAE1DBQ1_9GAST</name>
<organism evidence="1 2">
    <name type="scientific">Elysia crispata</name>
    <name type="common">lettuce slug</name>
    <dbReference type="NCBI Taxonomy" id="231223"/>
    <lineage>
        <taxon>Eukaryota</taxon>
        <taxon>Metazoa</taxon>
        <taxon>Spiralia</taxon>
        <taxon>Lophotrochozoa</taxon>
        <taxon>Mollusca</taxon>
        <taxon>Gastropoda</taxon>
        <taxon>Heterobranchia</taxon>
        <taxon>Euthyneura</taxon>
        <taxon>Panpulmonata</taxon>
        <taxon>Sacoglossa</taxon>
        <taxon>Placobranchoidea</taxon>
        <taxon>Plakobranchidae</taxon>
        <taxon>Elysia</taxon>
    </lineage>
</organism>